<dbReference type="Pfam" id="PF03099">
    <property type="entry name" value="BPL_LplA_LipB"/>
    <property type="match status" value="1"/>
</dbReference>
<dbReference type="Pfam" id="PF02237">
    <property type="entry name" value="BPL_C"/>
    <property type="match status" value="1"/>
</dbReference>
<comment type="catalytic activity">
    <reaction evidence="4">
        <text>biotin + L-lysyl-[protein] + ATP = N(6)-biotinyl-L-lysyl-[protein] + AMP + diphosphate + H(+)</text>
        <dbReference type="Rhea" id="RHEA:11756"/>
        <dbReference type="Rhea" id="RHEA-COMP:9752"/>
        <dbReference type="Rhea" id="RHEA-COMP:10505"/>
        <dbReference type="ChEBI" id="CHEBI:15378"/>
        <dbReference type="ChEBI" id="CHEBI:29969"/>
        <dbReference type="ChEBI" id="CHEBI:30616"/>
        <dbReference type="ChEBI" id="CHEBI:33019"/>
        <dbReference type="ChEBI" id="CHEBI:57586"/>
        <dbReference type="ChEBI" id="CHEBI:83144"/>
        <dbReference type="ChEBI" id="CHEBI:456215"/>
        <dbReference type="EC" id="6.3.4.15"/>
    </reaction>
</comment>
<dbReference type="OrthoDB" id="9807064at2"/>
<evidence type="ECO:0000256" key="1">
    <source>
        <dbReference type="ARBA" id="ARBA00022598"/>
    </source>
</evidence>
<comment type="caution">
    <text evidence="6">The sequence shown here is derived from an EMBL/GenBank/DDBJ whole genome shotgun (WGS) entry which is preliminary data.</text>
</comment>
<dbReference type="Proteomes" id="UP000238589">
    <property type="component" value="Unassembled WGS sequence"/>
</dbReference>
<evidence type="ECO:0000313" key="7">
    <source>
        <dbReference type="Proteomes" id="UP000238589"/>
    </source>
</evidence>
<dbReference type="Gene3D" id="3.30.930.10">
    <property type="entry name" value="Bira Bifunctional Protein, Domain 2"/>
    <property type="match status" value="1"/>
</dbReference>
<dbReference type="InterPro" id="IPR045864">
    <property type="entry name" value="aa-tRNA-synth_II/BPL/LPL"/>
</dbReference>
<keyword evidence="7" id="KW-1185">Reference proteome</keyword>
<evidence type="ECO:0000256" key="2">
    <source>
        <dbReference type="ARBA" id="ARBA00023267"/>
    </source>
</evidence>
<feature type="domain" description="BPL/LPL catalytic" evidence="5">
    <location>
        <begin position="21"/>
        <end position="218"/>
    </location>
</feature>
<dbReference type="EMBL" id="PVLQ01000011">
    <property type="protein sequence ID" value="PRD66629.1"/>
    <property type="molecule type" value="Genomic_DNA"/>
</dbReference>
<evidence type="ECO:0000313" key="6">
    <source>
        <dbReference type="EMBL" id="PRD66629.1"/>
    </source>
</evidence>
<dbReference type="PROSITE" id="PS51733">
    <property type="entry name" value="BPL_LPL_CATALYTIC"/>
    <property type="match status" value="1"/>
</dbReference>
<evidence type="ECO:0000256" key="4">
    <source>
        <dbReference type="ARBA" id="ARBA00047846"/>
    </source>
</evidence>
<dbReference type="RefSeq" id="WP_105747092.1">
    <property type="nucleotide sequence ID" value="NZ_PVLQ01000011.1"/>
</dbReference>
<dbReference type="InterPro" id="IPR004143">
    <property type="entry name" value="BPL_LPL_catalytic"/>
</dbReference>
<dbReference type="AlphaFoldDB" id="A0A2S9K837"/>
<evidence type="ECO:0000256" key="3">
    <source>
        <dbReference type="ARBA" id="ARBA00024227"/>
    </source>
</evidence>
<proteinExistence type="predicted"/>
<keyword evidence="2" id="KW-0092">Biotin</keyword>
<evidence type="ECO:0000259" key="5">
    <source>
        <dbReference type="PROSITE" id="PS51733"/>
    </source>
</evidence>
<dbReference type="PANTHER" id="PTHR12835">
    <property type="entry name" value="BIOTIN PROTEIN LIGASE"/>
    <property type="match status" value="1"/>
</dbReference>
<name>A0A2S9K837_9BURK</name>
<dbReference type="PANTHER" id="PTHR12835:SF5">
    <property type="entry name" value="BIOTIN--PROTEIN LIGASE"/>
    <property type="match status" value="1"/>
</dbReference>
<dbReference type="InterPro" id="IPR003142">
    <property type="entry name" value="BPL_C"/>
</dbReference>
<dbReference type="GO" id="GO:0004077">
    <property type="term" value="F:biotin--[biotin carboxyl-carrier protein] ligase activity"/>
    <property type="evidence" value="ECO:0007669"/>
    <property type="project" value="UniProtKB-EC"/>
</dbReference>
<gene>
    <name evidence="6" type="ORF">C6P64_02885</name>
</gene>
<reference evidence="6 7" key="1">
    <citation type="submission" date="2018-03" db="EMBL/GenBank/DDBJ databases">
        <title>Comparative genomics illustrates the genes involved in a hyperalkaliphilic mechanisms of Serpentinomonas isolated from highly-alkaline calcium-rich serpentinized springs.</title>
        <authorList>
            <person name="Suzuki S."/>
            <person name="Ishii S."/>
            <person name="Walworth N."/>
            <person name="Bird L."/>
            <person name="Kuenen J.G."/>
            <person name="Nealson K.H."/>
        </authorList>
    </citation>
    <scope>NUCLEOTIDE SEQUENCE [LARGE SCALE GENOMIC DNA]</scope>
    <source>
        <strain evidence="6 7">P1</strain>
    </source>
</reference>
<sequence length="280" mass="29560">MNGPDPTGSQQAALQVLTRQAEGIWQAVYPHWPDFSVEVLPSIASTNTELMRRARAGERAPTLLVALEQSAGRGRRGKTWHSRPGGSLTFSLGLPFQPADWSGLSLTVGVSLAESLHPELRLKWPNDLWWRGRKLGGILIEAATLGAQRYAVIGVGLNVELPEPAQLRPDAGLVDEAAAVALPPVPPAALCELLAGRDAGQWLAAVVPALVQDLQAFERAGFAAFAARFAARDALAGLELRLSDGQQGLAAGVGPDGALRLQTASGLVDITSAEVSVRPR</sequence>
<dbReference type="CDD" id="cd16442">
    <property type="entry name" value="BPL"/>
    <property type="match status" value="1"/>
</dbReference>
<dbReference type="EC" id="6.3.4.15" evidence="3"/>
<dbReference type="SUPFAM" id="SSF55681">
    <property type="entry name" value="Class II aaRS and biotin synthetases"/>
    <property type="match status" value="1"/>
</dbReference>
<organism evidence="6 7">
    <name type="scientific">Malikia granosa</name>
    <dbReference type="NCBI Taxonomy" id="263067"/>
    <lineage>
        <taxon>Bacteria</taxon>
        <taxon>Pseudomonadati</taxon>
        <taxon>Pseudomonadota</taxon>
        <taxon>Betaproteobacteria</taxon>
        <taxon>Burkholderiales</taxon>
        <taxon>Comamonadaceae</taxon>
        <taxon>Malikia</taxon>
    </lineage>
</organism>
<dbReference type="GO" id="GO:0005737">
    <property type="term" value="C:cytoplasm"/>
    <property type="evidence" value="ECO:0007669"/>
    <property type="project" value="TreeGrafter"/>
</dbReference>
<accession>A0A2S9K837</accession>
<dbReference type="NCBIfam" id="TIGR00121">
    <property type="entry name" value="birA_ligase"/>
    <property type="match status" value="1"/>
</dbReference>
<dbReference type="InterPro" id="IPR004408">
    <property type="entry name" value="Biotin_CoA_COase_ligase"/>
</dbReference>
<keyword evidence="1 6" id="KW-0436">Ligase</keyword>
<protein>
    <recommendedName>
        <fullName evidence="3">biotin--[biotin carboxyl-carrier protein] ligase</fullName>
        <ecNumber evidence="3">6.3.4.15</ecNumber>
    </recommendedName>
</protein>